<keyword evidence="2" id="KW-0238">DNA-binding</keyword>
<comment type="caution">
    <text evidence="5">The sequence shown here is derived from an EMBL/GenBank/DDBJ whole genome shotgun (WGS) entry which is preliminary data.</text>
</comment>
<dbReference type="PROSITE" id="PS00894">
    <property type="entry name" value="HTH_DEOR_1"/>
    <property type="match status" value="1"/>
</dbReference>
<gene>
    <name evidence="5" type="ORF">A33Q_3246</name>
</gene>
<dbReference type="Pfam" id="PF08220">
    <property type="entry name" value="HTH_DeoR"/>
    <property type="match status" value="1"/>
</dbReference>
<dbReference type="InterPro" id="IPR037171">
    <property type="entry name" value="NagB/RpiA_transferase-like"/>
</dbReference>
<proteinExistence type="predicted"/>
<accession>S2DTB2</accession>
<evidence type="ECO:0000256" key="2">
    <source>
        <dbReference type="ARBA" id="ARBA00023125"/>
    </source>
</evidence>
<dbReference type="PANTHER" id="PTHR30363">
    <property type="entry name" value="HTH-TYPE TRANSCRIPTIONAL REGULATOR SRLR-RELATED"/>
    <property type="match status" value="1"/>
</dbReference>
<dbReference type="GO" id="GO:0003700">
    <property type="term" value="F:DNA-binding transcription factor activity"/>
    <property type="evidence" value="ECO:0007669"/>
    <property type="project" value="InterPro"/>
</dbReference>
<dbReference type="InterPro" id="IPR036390">
    <property type="entry name" value="WH_DNA-bd_sf"/>
</dbReference>
<dbReference type="RefSeq" id="WP_009035325.1">
    <property type="nucleotide sequence ID" value="NZ_ALWO02000038.1"/>
</dbReference>
<dbReference type="SMART" id="SM00420">
    <property type="entry name" value="HTH_DEOR"/>
    <property type="match status" value="1"/>
</dbReference>
<name>S2DTB2_INDAL</name>
<dbReference type="PROSITE" id="PS51000">
    <property type="entry name" value="HTH_DEOR_2"/>
    <property type="match status" value="1"/>
</dbReference>
<evidence type="ECO:0000313" key="5">
    <source>
        <dbReference type="EMBL" id="EOZ95326.1"/>
    </source>
</evidence>
<dbReference type="SUPFAM" id="SSF46785">
    <property type="entry name" value="Winged helix' DNA-binding domain"/>
    <property type="match status" value="1"/>
</dbReference>
<dbReference type="InterPro" id="IPR036388">
    <property type="entry name" value="WH-like_DNA-bd_sf"/>
</dbReference>
<evidence type="ECO:0000256" key="3">
    <source>
        <dbReference type="ARBA" id="ARBA00023163"/>
    </source>
</evidence>
<sequence>MIGITERHQIILRKLKEEGKVNILDLSQEMNVSSVTIRKDLKALEEMNLLYRTRGGGSVHTPYTVERSIYEKASINAEEKQKIAKAATTLVKSQHDSLIIGSGTTVFEFSRQLMPNHPITVITPAAKVTIELSNKQKVEVFQLGGLIRPNSSSVAGVFAEKTLEGISCGLVFLGVDGIDLDFGFTITNLSEASLNQKMIDASQTVVILADHTKFNRRGLGRICGFEQVDYLITDDKAPRKEIAALEEKGIKVIIA</sequence>
<keyword evidence="1" id="KW-0805">Transcription regulation</keyword>
<dbReference type="SUPFAM" id="SSF100950">
    <property type="entry name" value="NagB/RpiA/CoA transferase-like"/>
    <property type="match status" value="1"/>
</dbReference>
<keyword evidence="6" id="KW-1185">Reference proteome</keyword>
<dbReference type="eggNOG" id="COG1349">
    <property type="taxonomic scope" value="Bacteria"/>
</dbReference>
<evidence type="ECO:0000259" key="4">
    <source>
        <dbReference type="PROSITE" id="PS51000"/>
    </source>
</evidence>
<dbReference type="Proteomes" id="UP000006073">
    <property type="component" value="Unassembled WGS sequence"/>
</dbReference>
<evidence type="ECO:0000256" key="1">
    <source>
        <dbReference type="ARBA" id="ARBA00023015"/>
    </source>
</evidence>
<dbReference type="InterPro" id="IPR001034">
    <property type="entry name" value="DeoR_HTH"/>
</dbReference>
<dbReference type="InterPro" id="IPR014036">
    <property type="entry name" value="DeoR-like_C"/>
</dbReference>
<dbReference type="STRING" id="1189612.A33Q_3246"/>
<dbReference type="Pfam" id="PF00455">
    <property type="entry name" value="DeoRC"/>
    <property type="match status" value="1"/>
</dbReference>
<reference evidence="5 6" key="1">
    <citation type="journal article" date="2013" name="Genome Announc.">
        <title>Draft Genome Sequence of Indibacter alkaliphilus Strain LW1T, Isolated from Lonar Lake, a Haloalkaline Lake in the Buldana District of Maharashtra, India.</title>
        <authorList>
            <person name="Singh A."/>
            <person name="Kumar Jangir P."/>
            <person name="Sharma R."/>
            <person name="Singh A."/>
            <person name="Kumar Pinnaka A."/>
            <person name="Shivaji S."/>
        </authorList>
    </citation>
    <scope>NUCLEOTIDE SEQUENCE [LARGE SCALE GENOMIC DNA]</scope>
    <source>
        <strain evidence="6">CCUG 57479 / KCTC 22604 / LW1</strain>
    </source>
</reference>
<feature type="domain" description="HTH deoR-type" evidence="4">
    <location>
        <begin position="4"/>
        <end position="59"/>
    </location>
</feature>
<keyword evidence="3" id="KW-0804">Transcription</keyword>
<dbReference type="InterPro" id="IPR018356">
    <property type="entry name" value="Tscrpt_reg_HTH_DeoR_CS"/>
</dbReference>
<dbReference type="InterPro" id="IPR050313">
    <property type="entry name" value="Carb_Metab_HTH_regulators"/>
</dbReference>
<dbReference type="PANTHER" id="PTHR30363:SF46">
    <property type="entry name" value="LYSR FAMILY TRANSCRIPTIONAL REGULATOR"/>
    <property type="match status" value="1"/>
</dbReference>
<dbReference type="PRINTS" id="PR00037">
    <property type="entry name" value="HTHLACR"/>
</dbReference>
<dbReference type="Gene3D" id="3.40.50.1360">
    <property type="match status" value="1"/>
</dbReference>
<dbReference type="AlphaFoldDB" id="S2DTB2"/>
<dbReference type="Gene3D" id="1.10.10.10">
    <property type="entry name" value="Winged helix-like DNA-binding domain superfamily/Winged helix DNA-binding domain"/>
    <property type="match status" value="1"/>
</dbReference>
<evidence type="ECO:0000313" key="6">
    <source>
        <dbReference type="Proteomes" id="UP000006073"/>
    </source>
</evidence>
<dbReference type="SMART" id="SM01134">
    <property type="entry name" value="DeoRC"/>
    <property type="match status" value="1"/>
</dbReference>
<organism evidence="5 6">
    <name type="scientific">Indibacter alkaliphilus (strain CCUG 57479 / KCTC 22604 / LW1)</name>
    <dbReference type="NCBI Taxonomy" id="1189612"/>
    <lineage>
        <taxon>Bacteria</taxon>
        <taxon>Pseudomonadati</taxon>
        <taxon>Bacteroidota</taxon>
        <taxon>Cytophagia</taxon>
        <taxon>Cytophagales</taxon>
        <taxon>Cyclobacteriaceae</taxon>
    </lineage>
</organism>
<protein>
    <submittedName>
        <fullName evidence="5">Transcriptional repressor of aga operon</fullName>
    </submittedName>
</protein>
<dbReference type="GO" id="GO:0003677">
    <property type="term" value="F:DNA binding"/>
    <property type="evidence" value="ECO:0007669"/>
    <property type="project" value="UniProtKB-KW"/>
</dbReference>
<dbReference type="EMBL" id="ALWO02000038">
    <property type="protein sequence ID" value="EOZ95326.1"/>
    <property type="molecule type" value="Genomic_DNA"/>
</dbReference>